<dbReference type="InterPro" id="IPR013785">
    <property type="entry name" value="Aldolase_TIM"/>
</dbReference>
<comment type="caution">
    <text evidence="6">The sequence shown here is derived from an EMBL/GenBank/DDBJ whole genome shotgun (WGS) entry which is preliminary data.</text>
</comment>
<dbReference type="RefSeq" id="WP_185086388.1">
    <property type="nucleotide sequence ID" value="NZ_JACHJB010000002.1"/>
</dbReference>
<dbReference type="PANTHER" id="PTHR30246:SF1">
    <property type="entry name" value="2-DEHYDRO-3-DEOXY-6-PHOSPHOGALACTONATE ALDOLASE-RELATED"/>
    <property type="match status" value="1"/>
</dbReference>
<sequence>MDLLGVLGGRRLLAIVRGRDPEAAMRTAHVLVEEGIDVLEVSLSGADALAVIAGIHAELGSDVVLGAGTVLTAADADDAVAAGASFVVTPALSEGATRAVSRGVPALIGALTPTELWNAAQAGAAAVKVFPASLGGPPYLAALRDPFPTVPLVPVGGVAADQVRAYLDAGSVAVGVGSPLTGDAPHGGDLAALRTRARRFRRELDAG</sequence>
<gene>
    <name evidence="6" type="ORF">FHU36_005226</name>
</gene>
<dbReference type="EC" id="4.1.2.14" evidence="6"/>
<dbReference type="Gene3D" id="3.20.20.70">
    <property type="entry name" value="Aldolase class I"/>
    <property type="match status" value="1"/>
</dbReference>
<keyword evidence="4 6" id="KW-0456">Lyase</keyword>
<dbReference type="CDD" id="cd00452">
    <property type="entry name" value="KDPG_aldolase"/>
    <property type="match status" value="1"/>
</dbReference>
<protein>
    <submittedName>
        <fullName evidence="6">2-dehydro-3-deoxyphosphogluconate aldolase/(4S)-4-hydroxy-2-oxoglutarate aldolase</fullName>
        <ecNumber evidence="6">4.1.2.14</ecNumber>
        <ecNumber evidence="6">4.1.3.42</ecNumber>
    </submittedName>
</protein>
<evidence type="ECO:0000313" key="7">
    <source>
        <dbReference type="Proteomes" id="UP000583800"/>
    </source>
</evidence>
<evidence type="ECO:0000256" key="5">
    <source>
        <dbReference type="ARBA" id="ARBA00023277"/>
    </source>
</evidence>
<accession>A0A7X0F1G7</accession>
<reference evidence="6 7" key="1">
    <citation type="submission" date="2020-08" db="EMBL/GenBank/DDBJ databases">
        <title>Sequencing the genomes of 1000 actinobacteria strains.</title>
        <authorList>
            <person name="Klenk H.-P."/>
        </authorList>
    </citation>
    <scope>NUCLEOTIDE SEQUENCE [LARGE SCALE GENOMIC DNA]</scope>
    <source>
        <strain evidence="6 7">DSM 45913</strain>
    </source>
</reference>
<name>A0A7X0F1G7_9ACTN</name>
<evidence type="ECO:0000256" key="3">
    <source>
        <dbReference type="ARBA" id="ARBA00011233"/>
    </source>
</evidence>
<dbReference type="InterPro" id="IPR000887">
    <property type="entry name" value="Aldlse_KDPG_KHG"/>
</dbReference>
<dbReference type="GO" id="GO:0106009">
    <property type="term" value="F:(4S)-4-hydroxy-2-oxoglutarate aldolase activity"/>
    <property type="evidence" value="ECO:0007669"/>
    <property type="project" value="UniProtKB-EC"/>
</dbReference>
<dbReference type="AlphaFoldDB" id="A0A7X0F1G7"/>
<dbReference type="Proteomes" id="UP000583800">
    <property type="component" value="Unassembled WGS sequence"/>
</dbReference>
<keyword evidence="5" id="KW-0119">Carbohydrate metabolism</keyword>
<evidence type="ECO:0000256" key="1">
    <source>
        <dbReference type="ARBA" id="ARBA00004761"/>
    </source>
</evidence>
<proteinExistence type="inferred from homology"/>
<dbReference type="EC" id="4.1.3.42" evidence="6"/>
<dbReference type="SUPFAM" id="SSF51569">
    <property type="entry name" value="Aldolase"/>
    <property type="match status" value="1"/>
</dbReference>
<dbReference type="Pfam" id="PF01081">
    <property type="entry name" value="Aldolase"/>
    <property type="match status" value="1"/>
</dbReference>
<evidence type="ECO:0000256" key="2">
    <source>
        <dbReference type="ARBA" id="ARBA00006906"/>
    </source>
</evidence>
<dbReference type="PANTHER" id="PTHR30246">
    <property type="entry name" value="2-KETO-3-DEOXY-6-PHOSPHOGLUCONATE ALDOLASE"/>
    <property type="match status" value="1"/>
</dbReference>
<dbReference type="GO" id="GO:0008675">
    <property type="term" value="F:2-dehydro-3-deoxy-phosphogluconate aldolase activity"/>
    <property type="evidence" value="ECO:0007669"/>
    <property type="project" value="UniProtKB-EC"/>
</dbReference>
<comment type="subunit">
    <text evidence="3">Homotrimer.</text>
</comment>
<evidence type="ECO:0000313" key="6">
    <source>
        <dbReference type="EMBL" id="MBB6348681.1"/>
    </source>
</evidence>
<comment type="similarity">
    <text evidence="2">Belongs to the KHG/KDPG aldolase family.</text>
</comment>
<comment type="pathway">
    <text evidence="1">Carbohydrate acid metabolism.</text>
</comment>
<organism evidence="6 7">
    <name type="scientific">Nonomuraea muscovyensis</name>
    <dbReference type="NCBI Taxonomy" id="1124761"/>
    <lineage>
        <taxon>Bacteria</taxon>
        <taxon>Bacillati</taxon>
        <taxon>Actinomycetota</taxon>
        <taxon>Actinomycetes</taxon>
        <taxon>Streptosporangiales</taxon>
        <taxon>Streptosporangiaceae</taxon>
        <taxon>Nonomuraea</taxon>
    </lineage>
</organism>
<evidence type="ECO:0000256" key="4">
    <source>
        <dbReference type="ARBA" id="ARBA00023239"/>
    </source>
</evidence>
<dbReference type="EMBL" id="JACHJB010000002">
    <property type="protein sequence ID" value="MBB6348681.1"/>
    <property type="molecule type" value="Genomic_DNA"/>
</dbReference>
<keyword evidence="7" id="KW-1185">Reference proteome</keyword>